<dbReference type="AlphaFoldDB" id="A0A9Q9RS59"/>
<reference evidence="5" key="1">
    <citation type="submission" date="2019-05" db="EMBL/GenBank/DDBJ databases">
        <authorList>
            <person name="Piombo E."/>
        </authorList>
    </citation>
    <scope>NUCLEOTIDE SEQUENCE</scope>
    <source>
        <strain evidence="5">C2S</strain>
    </source>
</reference>
<comment type="caution">
    <text evidence="5">The sequence shown here is derived from an EMBL/GenBank/DDBJ whole genome shotgun (WGS) entry which is preliminary data.</text>
</comment>
<protein>
    <recommendedName>
        <fullName evidence="4">Amidase domain-containing protein</fullName>
    </recommendedName>
</protein>
<comment type="similarity">
    <text evidence="1">Belongs to the asaB hydroxylase/desaturase family.</text>
</comment>
<evidence type="ECO:0000313" key="6">
    <source>
        <dbReference type="Proteomes" id="UP000760494"/>
    </source>
</evidence>
<keyword evidence="3" id="KW-0812">Transmembrane</keyword>
<accession>A0A9Q9RS59</accession>
<organism evidence="5 6">
    <name type="scientific">Fusarium fujikuroi</name>
    <name type="common">Bakanae and foot rot disease fungus</name>
    <name type="synonym">Gibberella fujikuroi</name>
    <dbReference type="NCBI Taxonomy" id="5127"/>
    <lineage>
        <taxon>Eukaryota</taxon>
        <taxon>Fungi</taxon>
        <taxon>Dikarya</taxon>
        <taxon>Ascomycota</taxon>
        <taxon>Pezizomycotina</taxon>
        <taxon>Sordariomycetes</taxon>
        <taxon>Hypocreomycetidae</taxon>
        <taxon>Hypocreales</taxon>
        <taxon>Nectriaceae</taxon>
        <taxon>Fusarium</taxon>
        <taxon>Fusarium fujikuroi species complex</taxon>
    </lineage>
</organism>
<keyword evidence="3" id="KW-0472">Membrane</keyword>
<evidence type="ECO:0000313" key="5">
    <source>
        <dbReference type="EMBL" id="VTT74661.1"/>
    </source>
</evidence>
<feature type="region of interest" description="Disordered" evidence="2">
    <location>
        <begin position="191"/>
        <end position="220"/>
    </location>
</feature>
<name>A0A9Q9RS59_FUSFU</name>
<feature type="compositionally biased region" description="Low complexity" evidence="2">
    <location>
        <begin position="205"/>
        <end position="220"/>
    </location>
</feature>
<proteinExistence type="inferred from homology"/>
<feature type="compositionally biased region" description="Basic and acidic residues" evidence="2">
    <location>
        <begin position="806"/>
        <end position="825"/>
    </location>
</feature>
<feature type="domain" description="Amidase" evidence="4">
    <location>
        <begin position="65"/>
        <end position="297"/>
    </location>
</feature>
<evidence type="ECO:0000259" key="4">
    <source>
        <dbReference type="Pfam" id="PF01425"/>
    </source>
</evidence>
<dbReference type="NCBIfam" id="NF041278">
    <property type="entry name" value="CmcJ_NvfI_EfuI"/>
    <property type="match status" value="1"/>
</dbReference>
<dbReference type="SUPFAM" id="SSF75304">
    <property type="entry name" value="Amidase signature (AS) enzymes"/>
    <property type="match status" value="1"/>
</dbReference>
<evidence type="ECO:0000256" key="3">
    <source>
        <dbReference type="SAM" id="Phobius"/>
    </source>
</evidence>
<dbReference type="PANTHER" id="PTHR42678:SF34">
    <property type="entry name" value="OS04G0183300 PROTEIN"/>
    <property type="match status" value="1"/>
</dbReference>
<keyword evidence="3" id="KW-1133">Transmembrane helix</keyword>
<dbReference type="GO" id="GO:0016491">
    <property type="term" value="F:oxidoreductase activity"/>
    <property type="evidence" value="ECO:0007669"/>
    <property type="project" value="InterPro"/>
</dbReference>
<dbReference type="InterPro" id="IPR023631">
    <property type="entry name" value="Amidase_dom"/>
</dbReference>
<dbReference type="Proteomes" id="UP000760494">
    <property type="component" value="Unassembled WGS sequence"/>
</dbReference>
<feature type="region of interest" description="Disordered" evidence="2">
    <location>
        <begin position="660"/>
        <end position="681"/>
    </location>
</feature>
<sequence length="911" mass="101324">MALRQIHFIAFISLFTFTLYIMFTWANLRQIAPFLSQSRTLPDLLAADSKTLASGLTNGHFTSVDLVDKSLEMIQKHDKYLHAMLSLVPKDQLRQRAEALDKERKDGKVRGRLHGIPIVIKDNIATVPDLGMETTCGSWALDGMTPTSNADIVDKLIQAGLIIIGKANLSEWAYYRSNDLPSGWSGKGGQCQSAYVRGGVDPEDSNNGHSNPSGSSTGSAVAVSAGYAPLSIGTETDGSLVSPASRAALYTIKPSIGRVSQSGIIPISHTMDSAGPMAKTPYDLAALLDVISGTDEFATLGGSWDELSIATVDFKKWWPGEDYLKPVESATKQMHTEIQAAYNKMEGQAKKYVGDVPLPPPSECFMLDGKDSEGVIMSKSPLRRMIRVDEIVADFKHDLNKYLESAENSKIHSLKDLVEFNKAHPDLETPPGYDDQGLLIDAQESDISIEDYEKNLSHLRKVARDEGLDRIFKEYGVDVIIGSSDTAIKAYASGSGYPVGNVPLGYLDFNGRPFGLAVLAAKDQEAKILQFMNAWEVTTEIMPKPNSKADCGNLDTLPTKYATLQFFDASDPKWATEKPFYSNIPFTQTRIANTNVINTSARVQISDIRGHKSDFTLDKNGFQLVNWKHKFCDIGPSFQEEGYPAVVKFMKEVLGSHVKVRQSQPRGSAPEDEKGYIGRPSKVAHNDQTYEGTIAKIKHDFGSQAPSILSQRFRIINVWKPLKPVRQYPLTLCDYRTCDERDGHRSDLVYPHVVSENILFSYSKDQKWYYVSDQSDEEVWLIKTMDSLARTEDVAMYAKMERTRSHSRGRYTDADKKRYEEEPMTRDNSPGECDLVCPQPTKTQPWKQALQVERDSGNNPLLNWEPNALDFGEKPWLKIDWSKIEGTGPGGVRSKSPDQMCGYSVGNLKLV</sequence>
<evidence type="ECO:0000256" key="1">
    <source>
        <dbReference type="ARBA" id="ARBA00023604"/>
    </source>
</evidence>
<dbReference type="InterPro" id="IPR036928">
    <property type="entry name" value="AS_sf"/>
</dbReference>
<dbReference type="InterPro" id="IPR044053">
    <property type="entry name" value="AsaB-like"/>
</dbReference>
<gene>
    <name evidence="5" type="ORF">C2S_1847</name>
</gene>
<feature type="transmembrane region" description="Helical" evidence="3">
    <location>
        <begin position="7"/>
        <end position="28"/>
    </location>
</feature>
<evidence type="ECO:0000256" key="2">
    <source>
        <dbReference type="SAM" id="MobiDB-lite"/>
    </source>
</evidence>
<dbReference type="PANTHER" id="PTHR42678">
    <property type="entry name" value="AMIDASE"/>
    <property type="match status" value="1"/>
</dbReference>
<dbReference type="Gene3D" id="3.90.1300.10">
    <property type="entry name" value="Amidase signature (AS) domain"/>
    <property type="match status" value="1"/>
</dbReference>
<feature type="region of interest" description="Disordered" evidence="2">
    <location>
        <begin position="806"/>
        <end position="834"/>
    </location>
</feature>
<dbReference type="EMBL" id="CABFJX010000374">
    <property type="protein sequence ID" value="VTT74661.1"/>
    <property type="molecule type" value="Genomic_DNA"/>
</dbReference>
<dbReference type="Pfam" id="PF01425">
    <property type="entry name" value="Amidase"/>
    <property type="match status" value="1"/>
</dbReference>